<dbReference type="GO" id="GO:0005886">
    <property type="term" value="C:plasma membrane"/>
    <property type="evidence" value="ECO:0007669"/>
    <property type="project" value="UniProtKB-SubCell"/>
</dbReference>
<evidence type="ECO:0000256" key="3">
    <source>
        <dbReference type="ARBA" id="ARBA00012438"/>
    </source>
</evidence>
<dbReference type="Proteomes" id="UP000503336">
    <property type="component" value="Chromosome"/>
</dbReference>
<keyword evidence="9" id="KW-0547">Nucleotide-binding</keyword>
<evidence type="ECO:0000313" key="18">
    <source>
        <dbReference type="EMBL" id="QIE56437.1"/>
    </source>
</evidence>
<dbReference type="InterPro" id="IPR003594">
    <property type="entry name" value="HATPase_dom"/>
</dbReference>
<dbReference type="Pfam" id="PF00512">
    <property type="entry name" value="HisKA"/>
    <property type="match status" value="1"/>
</dbReference>
<evidence type="ECO:0000256" key="8">
    <source>
        <dbReference type="ARBA" id="ARBA00022692"/>
    </source>
</evidence>
<dbReference type="SUPFAM" id="SSF55874">
    <property type="entry name" value="ATPase domain of HSP90 chaperone/DNA topoisomerase II/histidine kinase"/>
    <property type="match status" value="1"/>
</dbReference>
<keyword evidence="7" id="KW-0808">Transferase</keyword>
<protein>
    <recommendedName>
        <fullName evidence="3">histidine kinase</fullName>
        <ecNumber evidence="3">2.7.13.3</ecNumber>
    </recommendedName>
</protein>
<dbReference type="Gene3D" id="1.10.287.130">
    <property type="match status" value="1"/>
</dbReference>
<evidence type="ECO:0000256" key="4">
    <source>
        <dbReference type="ARBA" id="ARBA00022475"/>
    </source>
</evidence>
<keyword evidence="10 18" id="KW-0418">Kinase</keyword>
<evidence type="ECO:0000259" key="16">
    <source>
        <dbReference type="PROSITE" id="PS50109"/>
    </source>
</evidence>
<dbReference type="InterPro" id="IPR050980">
    <property type="entry name" value="2C_sensor_his_kinase"/>
</dbReference>
<dbReference type="RefSeq" id="WP_165099694.1">
    <property type="nucleotide sequence ID" value="NZ_CP049056.1"/>
</dbReference>
<dbReference type="CDD" id="cd00082">
    <property type="entry name" value="HisKA"/>
    <property type="match status" value="1"/>
</dbReference>
<dbReference type="PROSITE" id="PS50109">
    <property type="entry name" value="HIS_KIN"/>
    <property type="match status" value="1"/>
</dbReference>
<dbReference type="InterPro" id="IPR003661">
    <property type="entry name" value="HisK_dim/P_dom"/>
</dbReference>
<accession>A0A7L5C0Y1</accession>
<evidence type="ECO:0000256" key="9">
    <source>
        <dbReference type="ARBA" id="ARBA00022741"/>
    </source>
</evidence>
<evidence type="ECO:0000313" key="19">
    <source>
        <dbReference type="Proteomes" id="UP000503336"/>
    </source>
</evidence>
<evidence type="ECO:0000256" key="7">
    <source>
        <dbReference type="ARBA" id="ARBA00022679"/>
    </source>
</evidence>
<feature type="transmembrane region" description="Helical" evidence="15">
    <location>
        <begin position="12"/>
        <end position="35"/>
    </location>
</feature>
<keyword evidence="5" id="KW-0997">Cell inner membrane</keyword>
<comment type="subcellular location">
    <subcellularLocation>
        <location evidence="2">Cell inner membrane</location>
        <topology evidence="2">Multi-pass membrane protein</topology>
    </subcellularLocation>
</comment>
<evidence type="ECO:0000256" key="12">
    <source>
        <dbReference type="ARBA" id="ARBA00022989"/>
    </source>
</evidence>
<evidence type="ECO:0000259" key="17">
    <source>
        <dbReference type="PROSITE" id="PS50885"/>
    </source>
</evidence>
<dbReference type="AlphaFoldDB" id="A0A7L5C0Y1"/>
<feature type="domain" description="Histidine kinase" evidence="16">
    <location>
        <begin position="239"/>
        <end position="441"/>
    </location>
</feature>
<comment type="catalytic activity">
    <reaction evidence="1">
        <text>ATP + protein L-histidine = ADP + protein N-phospho-L-histidine.</text>
        <dbReference type="EC" id="2.7.13.3"/>
    </reaction>
</comment>
<keyword evidence="4" id="KW-1003">Cell membrane</keyword>
<dbReference type="InterPro" id="IPR004358">
    <property type="entry name" value="Sig_transdc_His_kin-like_C"/>
</dbReference>
<organism evidence="18 19">
    <name type="scientific">Pikeienuella piscinae</name>
    <dbReference type="NCBI Taxonomy" id="2748098"/>
    <lineage>
        <taxon>Bacteria</taxon>
        <taxon>Pseudomonadati</taxon>
        <taxon>Pseudomonadota</taxon>
        <taxon>Alphaproteobacteria</taxon>
        <taxon>Rhodobacterales</taxon>
        <taxon>Paracoccaceae</taxon>
        <taxon>Pikeienuella</taxon>
    </lineage>
</organism>
<keyword evidence="8 15" id="KW-0812">Transmembrane</keyword>
<dbReference type="SMART" id="SM00388">
    <property type="entry name" value="HisKA"/>
    <property type="match status" value="1"/>
</dbReference>
<dbReference type="GO" id="GO:0005524">
    <property type="term" value="F:ATP binding"/>
    <property type="evidence" value="ECO:0007669"/>
    <property type="project" value="UniProtKB-KW"/>
</dbReference>
<name>A0A7L5C0Y1_9RHOB</name>
<dbReference type="InterPro" id="IPR005467">
    <property type="entry name" value="His_kinase_dom"/>
</dbReference>
<gene>
    <name evidence="18" type="ORF">G5B40_13785</name>
</gene>
<dbReference type="KEGG" id="hdh:G5B40_13785"/>
<dbReference type="InterPro" id="IPR036097">
    <property type="entry name" value="HisK_dim/P_sf"/>
</dbReference>
<dbReference type="InterPro" id="IPR003660">
    <property type="entry name" value="HAMP_dom"/>
</dbReference>
<evidence type="ECO:0000256" key="5">
    <source>
        <dbReference type="ARBA" id="ARBA00022519"/>
    </source>
</evidence>
<dbReference type="GO" id="GO:0000155">
    <property type="term" value="F:phosphorelay sensor kinase activity"/>
    <property type="evidence" value="ECO:0007669"/>
    <property type="project" value="InterPro"/>
</dbReference>
<dbReference type="PROSITE" id="PS50885">
    <property type="entry name" value="HAMP"/>
    <property type="match status" value="1"/>
</dbReference>
<dbReference type="SMART" id="SM00387">
    <property type="entry name" value="HATPase_c"/>
    <property type="match status" value="1"/>
</dbReference>
<proteinExistence type="predicted"/>
<evidence type="ECO:0000256" key="11">
    <source>
        <dbReference type="ARBA" id="ARBA00022840"/>
    </source>
</evidence>
<dbReference type="Pfam" id="PF02518">
    <property type="entry name" value="HATPase_c"/>
    <property type="match status" value="1"/>
</dbReference>
<dbReference type="SMART" id="SM00304">
    <property type="entry name" value="HAMP"/>
    <property type="match status" value="1"/>
</dbReference>
<dbReference type="Gene3D" id="3.30.565.10">
    <property type="entry name" value="Histidine kinase-like ATPase, C-terminal domain"/>
    <property type="match status" value="1"/>
</dbReference>
<evidence type="ECO:0000256" key="14">
    <source>
        <dbReference type="ARBA" id="ARBA00023136"/>
    </source>
</evidence>
<dbReference type="SUPFAM" id="SSF47384">
    <property type="entry name" value="Homodimeric domain of signal transducing histidine kinase"/>
    <property type="match status" value="1"/>
</dbReference>
<dbReference type="PANTHER" id="PTHR44936:SF5">
    <property type="entry name" value="SENSOR HISTIDINE KINASE ENVZ"/>
    <property type="match status" value="1"/>
</dbReference>
<keyword evidence="14 15" id="KW-0472">Membrane</keyword>
<keyword evidence="6" id="KW-0597">Phosphoprotein</keyword>
<keyword evidence="19" id="KW-1185">Reference proteome</keyword>
<sequence length="441" mass="48543">MIFKRYFPRSLFGRALIIFVAPVILLQAVVAYVFIQRHFDGATAQMARAVAKELNYAVDLVERTDDPVIAQSTLDELIDPLGMKFGLVEGAIVEPAAIRDFYDIPGGAVEEAFKREVHRPLALDLVSDAKVIDARVQTAKGVLRVLIPRDRMISSNPEYLLFWMFGTAAALMAVAVFFLRRQIQPIRALAAAADDFGKGRDTPFRPRGAEEVRRAGAAFLDMKVRLERQIEQRTKMLSGVSHDLKTPLTRMKLALAMLPPDAEVRELQRDVDEMERMLGEFLAFARGEQGEEISAVDPVEIAEEVAADARRRGATVSVLSTVDTPGDATAPLKRMAVKRALGNLVGNAVEFGDRIDISTRVTRKFIEFTVEDDGPGIPEAAREAAFRPFERLDAARNQDKGGGVGLGLSIALDIARGHGGELSLHESERLGGLKARFRAPR</sequence>
<keyword evidence="13" id="KW-0902">Two-component regulatory system</keyword>
<keyword evidence="11" id="KW-0067">ATP-binding</keyword>
<evidence type="ECO:0000256" key="10">
    <source>
        <dbReference type="ARBA" id="ARBA00022777"/>
    </source>
</evidence>
<dbReference type="InterPro" id="IPR036890">
    <property type="entry name" value="HATPase_C_sf"/>
</dbReference>
<evidence type="ECO:0000256" key="1">
    <source>
        <dbReference type="ARBA" id="ARBA00000085"/>
    </source>
</evidence>
<evidence type="ECO:0000256" key="15">
    <source>
        <dbReference type="SAM" id="Phobius"/>
    </source>
</evidence>
<keyword evidence="12 15" id="KW-1133">Transmembrane helix</keyword>
<evidence type="ECO:0000256" key="6">
    <source>
        <dbReference type="ARBA" id="ARBA00022553"/>
    </source>
</evidence>
<dbReference type="CDD" id="cd00075">
    <property type="entry name" value="HATPase"/>
    <property type="match status" value="1"/>
</dbReference>
<dbReference type="EC" id="2.7.13.3" evidence="3"/>
<feature type="transmembrane region" description="Helical" evidence="15">
    <location>
        <begin position="160"/>
        <end position="179"/>
    </location>
</feature>
<evidence type="ECO:0000256" key="13">
    <source>
        <dbReference type="ARBA" id="ARBA00023012"/>
    </source>
</evidence>
<evidence type="ECO:0000256" key="2">
    <source>
        <dbReference type="ARBA" id="ARBA00004429"/>
    </source>
</evidence>
<reference evidence="18 19" key="1">
    <citation type="submission" date="2020-02" db="EMBL/GenBank/DDBJ databases">
        <title>complete genome sequence of Rhodobacteraceae bacterium.</title>
        <authorList>
            <person name="Park J."/>
            <person name="Kim Y.-S."/>
            <person name="Kim K.-H."/>
        </authorList>
    </citation>
    <scope>NUCLEOTIDE SEQUENCE [LARGE SCALE GENOMIC DNA]</scope>
    <source>
        <strain evidence="18 19">RR4-56</strain>
    </source>
</reference>
<dbReference type="PANTHER" id="PTHR44936">
    <property type="entry name" value="SENSOR PROTEIN CREC"/>
    <property type="match status" value="1"/>
</dbReference>
<dbReference type="EMBL" id="CP049056">
    <property type="protein sequence ID" value="QIE56437.1"/>
    <property type="molecule type" value="Genomic_DNA"/>
</dbReference>
<feature type="domain" description="HAMP" evidence="17">
    <location>
        <begin position="180"/>
        <end position="231"/>
    </location>
</feature>
<dbReference type="PRINTS" id="PR00344">
    <property type="entry name" value="BCTRLSENSOR"/>
</dbReference>